<evidence type="ECO:0008006" key="4">
    <source>
        <dbReference type="Google" id="ProtNLM"/>
    </source>
</evidence>
<name>A0AAD7IDR4_9AGAR</name>
<evidence type="ECO:0000313" key="3">
    <source>
        <dbReference type="Proteomes" id="UP001215280"/>
    </source>
</evidence>
<feature type="compositionally biased region" description="Basic residues" evidence="1">
    <location>
        <begin position="1"/>
        <end position="11"/>
    </location>
</feature>
<evidence type="ECO:0000313" key="2">
    <source>
        <dbReference type="EMBL" id="KAJ7740742.1"/>
    </source>
</evidence>
<dbReference type="AlphaFoldDB" id="A0AAD7IDR4"/>
<sequence>MPETRGKRKRPPSFDHFPPNRAKKLKQAWVQNTKLKSKWKAEKRKSGLVVPPTKGDEDTAENDPEAEETKTESSPQARNPTPIAPPKKRARRMQPDPTEAESSSGPTLRDRAREAYSQASLHTYRSDPFGKRQRGGRNGATGTTGRGQPNMKKRMDVLLETIKRDFT</sequence>
<organism evidence="2 3">
    <name type="scientific">Mycena maculata</name>
    <dbReference type="NCBI Taxonomy" id="230809"/>
    <lineage>
        <taxon>Eukaryota</taxon>
        <taxon>Fungi</taxon>
        <taxon>Dikarya</taxon>
        <taxon>Basidiomycota</taxon>
        <taxon>Agaricomycotina</taxon>
        <taxon>Agaricomycetes</taxon>
        <taxon>Agaricomycetidae</taxon>
        <taxon>Agaricales</taxon>
        <taxon>Marasmiineae</taxon>
        <taxon>Mycenaceae</taxon>
        <taxon>Mycena</taxon>
    </lineage>
</organism>
<feature type="region of interest" description="Disordered" evidence="1">
    <location>
        <begin position="1"/>
        <end position="154"/>
    </location>
</feature>
<keyword evidence="3" id="KW-1185">Reference proteome</keyword>
<feature type="compositionally biased region" description="Gly residues" evidence="1">
    <location>
        <begin position="136"/>
        <end position="145"/>
    </location>
</feature>
<gene>
    <name evidence="2" type="ORF">DFH07DRAFT_751563</name>
</gene>
<proteinExistence type="predicted"/>
<protein>
    <recommendedName>
        <fullName evidence="4">rRNA-processing protein FYV7</fullName>
    </recommendedName>
</protein>
<evidence type="ECO:0000256" key="1">
    <source>
        <dbReference type="SAM" id="MobiDB-lite"/>
    </source>
</evidence>
<comment type="caution">
    <text evidence="2">The sequence shown here is derived from an EMBL/GenBank/DDBJ whole genome shotgun (WGS) entry which is preliminary data.</text>
</comment>
<reference evidence="2" key="1">
    <citation type="submission" date="2023-03" db="EMBL/GenBank/DDBJ databases">
        <title>Massive genome expansion in bonnet fungi (Mycena s.s.) driven by repeated elements and novel gene families across ecological guilds.</title>
        <authorList>
            <consortium name="Lawrence Berkeley National Laboratory"/>
            <person name="Harder C.B."/>
            <person name="Miyauchi S."/>
            <person name="Viragh M."/>
            <person name="Kuo A."/>
            <person name="Thoen E."/>
            <person name="Andreopoulos B."/>
            <person name="Lu D."/>
            <person name="Skrede I."/>
            <person name="Drula E."/>
            <person name="Henrissat B."/>
            <person name="Morin E."/>
            <person name="Kohler A."/>
            <person name="Barry K."/>
            <person name="LaButti K."/>
            <person name="Morin E."/>
            <person name="Salamov A."/>
            <person name="Lipzen A."/>
            <person name="Mereny Z."/>
            <person name="Hegedus B."/>
            <person name="Baldrian P."/>
            <person name="Stursova M."/>
            <person name="Weitz H."/>
            <person name="Taylor A."/>
            <person name="Grigoriev I.V."/>
            <person name="Nagy L.G."/>
            <person name="Martin F."/>
            <person name="Kauserud H."/>
        </authorList>
    </citation>
    <scope>NUCLEOTIDE SEQUENCE</scope>
    <source>
        <strain evidence="2">CBHHK188m</strain>
    </source>
</reference>
<accession>A0AAD7IDR4</accession>
<dbReference type="Proteomes" id="UP001215280">
    <property type="component" value="Unassembled WGS sequence"/>
</dbReference>
<dbReference type="EMBL" id="JARJLG010000126">
    <property type="protein sequence ID" value="KAJ7740742.1"/>
    <property type="molecule type" value="Genomic_DNA"/>
</dbReference>